<gene>
    <name evidence="19" type="ORF">SAMN04515673_105199</name>
</gene>
<dbReference type="EC" id="1.3.98.3" evidence="15"/>
<comment type="pathway">
    <text evidence="2 15">Porphyrin-containing compound metabolism; protoporphyrin-IX biosynthesis; protoporphyrinogen-IX from coproporphyrinogen-III (AdoMet route): step 1/1.</text>
</comment>
<dbReference type="PIRSF" id="PIRSF000167">
    <property type="entry name" value="HemN"/>
    <property type="match status" value="1"/>
</dbReference>
<evidence type="ECO:0000256" key="3">
    <source>
        <dbReference type="ARBA" id="ARBA00005493"/>
    </source>
</evidence>
<feature type="binding site" evidence="16">
    <location>
        <position position="110"/>
    </location>
    <ligand>
        <name>S-adenosyl-L-methionine</name>
        <dbReference type="ChEBI" id="CHEBI:59789"/>
        <label>1</label>
    </ligand>
</feature>
<evidence type="ECO:0000313" key="20">
    <source>
        <dbReference type="Proteomes" id="UP000199302"/>
    </source>
</evidence>
<evidence type="ECO:0000256" key="5">
    <source>
        <dbReference type="ARBA" id="ARBA00022485"/>
    </source>
</evidence>
<keyword evidence="10 15" id="KW-0408">Iron</keyword>
<dbReference type="SUPFAM" id="SSF102114">
    <property type="entry name" value="Radical SAM enzymes"/>
    <property type="match status" value="1"/>
</dbReference>
<dbReference type="GO" id="GO:0051989">
    <property type="term" value="F:coproporphyrinogen dehydrogenase activity"/>
    <property type="evidence" value="ECO:0007669"/>
    <property type="project" value="UniProtKB-EC"/>
</dbReference>
<dbReference type="GO" id="GO:0051539">
    <property type="term" value="F:4 iron, 4 sulfur cluster binding"/>
    <property type="evidence" value="ECO:0007669"/>
    <property type="project" value="UniProtKB-KW"/>
</dbReference>
<dbReference type="STRING" id="871652.SAMN04515673_105199"/>
<dbReference type="Gene3D" id="1.10.10.920">
    <property type="match status" value="1"/>
</dbReference>
<feature type="binding site" evidence="16">
    <location>
        <position position="53"/>
    </location>
    <ligand>
        <name>S-adenosyl-L-methionine</name>
        <dbReference type="ChEBI" id="CHEBI:59789"/>
        <label>1</label>
    </ligand>
</feature>
<dbReference type="Gene3D" id="3.80.30.20">
    <property type="entry name" value="tm_1862 like domain"/>
    <property type="match status" value="1"/>
</dbReference>
<dbReference type="Proteomes" id="UP000199302">
    <property type="component" value="Unassembled WGS sequence"/>
</dbReference>
<feature type="domain" description="Radical SAM core" evidence="18">
    <location>
        <begin position="44"/>
        <end position="280"/>
    </location>
</feature>
<feature type="binding site" evidence="16">
    <location>
        <begin position="65"/>
        <end position="67"/>
    </location>
    <ligand>
        <name>S-adenosyl-L-methionine</name>
        <dbReference type="ChEBI" id="CHEBI:59789"/>
        <label>2</label>
    </ligand>
</feature>
<evidence type="ECO:0000256" key="1">
    <source>
        <dbReference type="ARBA" id="ARBA00004496"/>
    </source>
</evidence>
<keyword evidence="8 15" id="KW-0479">Metal-binding</keyword>
<feature type="binding site" evidence="17">
    <location>
        <position position="66"/>
    </location>
    <ligand>
        <name>[4Fe-4S] cluster</name>
        <dbReference type="ChEBI" id="CHEBI:49883"/>
        <note>4Fe-4S-S-AdoMet</note>
    </ligand>
</feature>
<comment type="similarity">
    <text evidence="3 15">Belongs to the anaerobic coproporphyrinogen-III oxidase family.</text>
</comment>
<evidence type="ECO:0000256" key="13">
    <source>
        <dbReference type="ARBA" id="ARBA00024295"/>
    </source>
</evidence>
<feature type="binding site" evidence="16">
    <location>
        <position position="170"/>
    </location>
    <ligand>
        <name>S-adenosyl-L-methionine</name>
        <dbReference type="ChEBI" id="CHEBI:59789"/>
        <label>2</label>
    </ligand>
</feature>
<evidence type="ECO:0000256" key="16">
    <source>
        <dbReference type="PIRSR" id="PIRSR000167-1"/>
    </source>
</evidence>
<evidence type="ECO:0000256" key="15">
    <source>
        <dbReference type="PIRNR" id="PIRNR000167"/>
    </source>
</evidence>
<dbReference type="Pfam" id="PF04055">
    <property type="entry name" value="Radical_SAM"/>
    <property type="match status" value="1"/>
</dbReference>
<dbReference type="InterPro" id="IPR034505">
    <property type="entry name" value="Coproporphyrinogen-III_oxidase"/>
</dbReference>
<keyword evidence="12 15" id="KW-0627">Porphyrin biosynthesis</keyword>
<dbReference type="AlphaFoldDB" id="A0A1I6DUR8"/>
<dbReference type="PANTHER" id="PTHR13932:SF6">
    <property type="entry name" value="OXYGEN-INDEPENDENT COPROPORPHYRINOGEN III OXIDASE"/>
    <property type="match status" value="1"/>
</dbReference>
<dbReference type="InterPro" id="IPR058240">
    <property type="entry name" value="rSAM_sf"/>
</dbReference>
<dbReference type="GO" id="GO:0046872">
    <property type="term" value="F:metal ion binding"/>
    <property type="evidence" value="ECO:0007669"/>
    <property type="project" value="UniProtKB-KW"/>
</dbReference>
<evidence type="ECO:0000256" key="12">
    <source>
        <dbReference type="ARBA" id="ARBA00023244"/>
    </source>
</evidence>
<comment type="function">
    <text evidence="13">Involved in the heme biosynthesis. Catalyzes the anaerobic oxidative decarboxylation of propionate groups of rings A and B of coproporphyrinogen III to yield the vinyl groups in protoporphyrinogen IX.</text>
</comment>
<dbReference type="GO" id="GO:0006782">
    <property type="term" value="P:protoporphyrinogen IX biosynthetic process"/>
    <property type="evidence" value="ECO:0007669"/>
    <property type="project" value="UniProtKB-UniPathway"/>
</dbReference>
<evidence type="ECO:0000256" key="11">
    <source>
        <dbReference type="ARBA" id="ARBA00023014"/>
    </source>
</evidence>
<evidence type="ECO:0000259" key="18">
    <source>
        <dbReference type="PROSITE" id="PS51918"/>
    </source>
</evidence>
<keyword evidence="9 15" id="KW-0560">Oxidoreductase</keyword>
<organism evidence="19 20">
    <name type="scientific">Poseidonocella sedimentorum</name>
    <dbReference type="NCBI Taxonomy" id="871652"/>
    <lineage>
        <taxon>Bacteria</taxon>
        <taxon>Pseudomonadati</taxon>
        <taxon>Pseudomonadota</taxon>
        <taxon>Alphaproteobacteria</taxon>
        <taxon>Rhodobacterales</taxon>
        <taxon>Roseobacteraceae</taxon>
        <taxon>Poseidonocella</taxon>
    </lineage>
</organism>
<dbReference type="RefSeq" id="WP_092079766.1">
    <property type="nucleotide sequence ID" value="NZ_FOYI01000005.1"/>
</dbReference>
<evidence type="ECO:0000256" key="17">
    <source>
        <dbReference type="PIRSR" id="PIRSR000167-2"/>
    </source>
</evidence>
<evidence type="ECO:0000313" key="19">
    <source>
        <dbReference type="EMBL" id="SFR09229.1"/>
    </source>
</evidence>
<keyword evidence="11 15" id="KW-0411">Iron-sulfur</keyword>
<dbReference type="PANTHER" id="PTHR13932">
    <property type="entry name" value="COPROPORPHYRINIGEN III OXIDASE"/>
    <property type="match status" value="1"/>
</dbReference>
<evidence type="ECO:0000256" key="6">
    <source>
        <dbReference type="ARBA" id="ARBA00022490"/>
    </source>
</evidence>
<dbReference type="InterPro" id="IPR006638">
    <property type="entry name" value="Elp3/MiaA/NifB-like_rSAM"/>
</dbReference>
<keyword evidence="5 15" id="KW-0004">4Fe-4S</keyword>
<feature type="binding site" evidence="17">
    <location>
        <position position="63"/>
    </location>
    <ligand>
        <name>[4Fe-4S] cluster</name>
        <dbReference type="ChEBI" id="CHEBI:49883"/>
        <note>4Fe-4S-S-AdoMet</note>
    </ligand>
</feature>
<keyword evidence="20" id="KW-1185">Reference proteome</keyword>
<dbReference type="GO" id="GO:0005737">
    <property type="term" value="C:cytoplasm"/>
    <property type="evidence" value="ECO:0007669"/>
    <property type="project" value="UniProtKB-SubCell"/>
</dbReference>
<dbReference type="SFLD" id="SFLDG01065">
    <property type="entry name" value="anaerobic_coproporphyrinogen-I"/>
    <property type="match status" value="1"/>
</dbReference>
<feature type="binding site" evidence="16">
    <location>
        <position position="182"/>
    </location>
    <ligand>
        <name>S-adenosyl-L-methionine</name>
        <dbReference type="ChEBI" id="CHEBI:59789"/>
        <label>2</label>
    </ligand>
</feature>
<dbReference type="InterPro" id="IPR004558">
    <property type="entry name" value="Coprogen_oxidase_HemN"/>
</dbReference>
<dbReference type="SMART" id="SM00729">
    <property type="entry name" value="Elp3"/>
    <property type="match status" value="1"/>
</dbReference>
<sequence length="450" mass="50052">MEHDLFEKYGLFSSRVPRYTSYPPANRFEDGMGHRRQAVWLNALDDDETVSIYIHIPFCRRLCWFCACRTQGTQTMRPVEAYVEHLLREIESARRHLAPGIRMSRLHLGGGTPTILAPALMDRLLTAVFSAFGTAPDFEFSVEVDPTDAPEEVLDVLLAHGLDRASIGIQDFQPGVQKAIGRMQSVSQTVRVVNYLRAAKLRSINFDLLYGLPHQDEMSLMQTIETVLRLRPDRLALYGYAHVPWMSKRQGMIPDEALPDPKARLEMAERAADRLTAGGYVAIGIDHFAQPSDGLALAQRAGRLKRNFQGYTDDPAEVLLGFGASAISRFPQGYVQNAVATAAYQERIGRHGLAGAKGHEMSVSDCVIATMIEEVMCYGSIHVSDLSRVFQDAQVHPQALAEDLLRQFPDLLEWDGAVLRVGPHHTPFIRIVASALDAARPSPDRHSLAV</sequence>
<evidence type="ECO:0000256" key="10">
    <source>
        <dbReference type="ARBA" id="ARBA00023004"/>
    </source>
</evidence>
<comment type="catalytic activity">
    <reaction evidence="14 15">
        <text>coproporphyrinogen III + 2 S-adenosyl-L-methionine = protoporphyrinogen IX + 2 5'-deoxyadenosine + 2 L-methionine + 2 CO2</text>
        <dbReference type="Rhea" id="RHEA:15425"/>
        <dbReference type="ChEBI" id="CHEBI:16526"/>
        <dbReference type="ChEBI" id="CHEBI:17319"/>
        <dbReference type="ChEBI" id="CHEBI:57307"/>
        <dbReference type="ChEBI" id="CHEBI:57309"/>
        <dbReference type="ChEBI" id="CHEBI:57844"/>
        <dbReference type="ChEBI" id="CHEBI:59789"/>
        <dbReference type="EC" id="1.3.98.3"/>
    </reaction>
</comment>
<accession>A0A1I6DUR8</accession>
<feature type="binding site" evidence="16">
    <location>
        <begin position="111"/>
        <end position="112"/>
    </location>
    <ligand>
        <name>S-adenosyl-L-methionine</name>
        <dbReference type="ChEBI" id="CHEBI:59789"/>
        <label>2</label>
    </ligand>
</feature>
<keyword evidence="6 15" id="KW-0963">Cytoplasm</keyword>
<dbReference type="UniPathway" id="UPA00251">
    <property type="reaction ID" value="UER00323"/>
</dbReference>
<evidence type="ECO:0000256" key="9">
    <source>
        <dbReference type="ARBA" id="ARBA00023002"/>
    </source>
</evidence>
<feature type="binding site" evidence="16">
    <location>
        <position position="241"/>
    </location>
    <ligand>
        <name>S-adenosyl-L-methionine</name>
        <dbReference type="ChEBI" id="CHEBI:59789"/>
        <label>2</label>
    </ligand>
</feature>
<evidence type="ECO:0000256" key="2">
    <source>
        <dbReference type="ARBA" id="ARBA00004785"/>
    </source>
</evidence>
<comment type="subunit">
    <text evidence="4">Monomer.</text>
</comment>
<dbReference type="InterPro" id="IPR023404">
    <property type="entry name" value="rSAM_horseshoe"/>
</dbReference>
<dbReference type="EMBL" id="FOYI01000005">
    <property type="protein sequence ID" value="SFR09229.1"/>
    <property type="molecule type" value="Genomic_DNA"/>
</dbReference>
<reference evidence="19 20" key="1">
    <citation type="submission" date="2016-10" db="EMBL/GenBank/DDBJ databases">
        <authorList>
            <person name="de Groot N.N."/>
        </authorList>
    </citation>
    <scope>NUCLEOTIDE SEQUENCE [LARGE SCALE GENOMIC DNA]</scope>
    <source>
        <strain evidence="20">KMM 9023,NRIC 0796,JCM 17311,KCTC 23692</strain>
    </source>
</reference>
<keyword evidence="7 15" id="KW-0949">S-adenosyl-L-methionine</keyword>
<feature type="binding site" evidence="17">
    <location>
        <position position="59"/>
    </location>
    <ligand>
        <name>[4Fe-4S] cluster</name>
        <dbReference type="ChEBI" id="CHEBI:49883"/>
        <note>4Fe-4S-S-AdoMet</note>
    </ligand>
</feature>
<dbReference type="SFLD" id="SFLDG01082">
    <property type="entry name" value="B12-binding_domain_containing"/>
    <property type="match status" value="1"/>
</dbReference>
<dbReference type="SFLD" id="SFLDS00029">
    <property type="entry name" value="Radical_SAM"/>
    <property type="match status" value="1"/>
</dbReference>
<comment type="subcellular location">
    <subcellularLocation>
        <location evidence="1 15">Cytoplasm</location>
    </subcellularLocation>
</comment>
<comment type="cofactor">
    <cofactor evidence="15 17">
        <name>[4Fe-4S] cluster</name>
        <dbReference type="ChEBI" id="CHEBI:49883"/>
    </cofactor>
    <text evidence="15 17">Binds 1 [4Fe-4S] cluster. The cluster is coordinated with 3 cysteines and an exchangeable S-adenosyl-L-methionine.</text>
</comment>
<evidence type="ECO:0000256" key="14">
    <source>
        <dbReference type="ARBA" id="ARBA00048321"/>
    </source>
</evidence>
<feature type="binding site" evidence="16">
    <location>
        <position position="327"/>
    </location>
    <ligand>
        <name>S-adenosyl-L-methionine</name>
        <dbReference type="ChEBI" id="CHEBI:59789"/>
        <label>1</label>
    </ligand>
</feature>
<dbReference type="InterPro" id="IPR007197">
    <property type="entry name" value="rSAM"/>
</dbReference>
<feature type="binding site" evidence="16">
    <location>
        <position position="143"/>
    </location>
    <ligand>
        <name>S-adenosyl-L-methionine</name>
        <dbReference type="ChEBI" id="CHEBI:59789"/>
        <label>1</label>
    </ligand>
</feature>
<protein>
    <recommendedName>
        <fullName evidence="15">Coproporphyrinogen-III oxidase</fullName>
        <ecNumber evidence="15">1.3.98.3</ecNumber>
    </recommendedName>
</protein>
<evidence type="ECO:0000256" key="7">
    <source>
        <dbReference type="ARBA" id="ARBA00022691"/>
    </source>
</evidence>
<dbReference type="NCBIfam" id="TIGR00538">
    <property type="entry name" value="hemN"/>
    <property type="match status" value="1"/>
</dbReference>
<dbReference type="OrthoDB" id="9808022at2"/>
<dbReference type="CDD" id="cd01335">
    <property type="entry name" value="Radical_SAM"/>
    <property type="match status" value="1"/>
</dbReference>
<proteinExistence type="inferred from homology"/>
<evidence type="ECO:0000256" key="4">
    <source>
        <dbReference type="ARBA" id="ARBA00011245"/>
    </source>
</evidence>
<evidence type="ECO:0000256" key="8">
    <source>
        <dbReference type="ARBA" id="ARBA00022723"/>
    </source>
</evidence>
<dbReference type="GO" id="GO:0004109">
    <property type="term" value="F:coproporphyrinogen oxidase activity"/>
    <property type="evidence" value="ECO:0007669"/>
    <property type="project" value="InterPro"/>
</dbReference>
<feature type="binding site" evidence="16">
    <location>
        <position position="207"/>
    </location>
    <ligand>
        <name>S-adenosyl-L-methionine</name>
        <dbReference type="ChEBI" id="CHEBI:59789"/>
        <label>2</label>
    </ligand>
</feature>
<name>A0A1I6DUR8_9RHOB</name>
<dbReference type="PROSITE" id="PS51918">
    <property type="entry name" value="RADICAL_SAM"/>
    <property type="match status" value="1"/>
</dbReference>